<evidence type="ECO:0000313" key="3">
    <source>
        <dbReference type="Proteomes" id="UP000015347"/>
    </source>
</evidence>
<reference evidence="3" key="1">
    <citation type="journal article" date="2014" name="Stand. Genomic Sci.">
        <title>Genome sequence of the exopolysaccharide-producing Salipiger mucosus type strain (DSM 16094(T)), a moderately halophilic member of the Roseobacter clade.</title>
        <authorList>
            <person name="Riedel T."/>
            <person name="Spring S."/>
            <person name="Fiebig A."/>
            <person name="Petersen J."/>
            <person name="Kyrpides N.C."/>
            <person name="Goker M."/>
            <person name="Klenk H.P."/>
        </authorList>
    </citation>
    <scope>NUCLEOTIDE SEQUENCE [LARGE SCALE GENOMIC DNA]</scope>
    <source>
        <strain evidence="3">DSM 16094</strain>
    </source>
</reference>
<dbReference type="Pfam" id="PF04471">
    <property type="entry name" value="Mrr_cat"/>
    <property type="match status" value="1"/>
</dbReference>
<dbReference type="InterPro" id="IPR011856">
    <property type="entry name" value="tRNA_endonuc-like_dom_sf"/>
</dbReference>
<dbReference type="eggNOG" id="COG4127">
    <property type="taxonomic scope" value="Bacteria"/>
</dbReference>
<feature type="domain" description="Restriction endonuclease type IV Mrr" evidence="1">
    <location>
        <begin position="4"/>
        <end position="58"/>
    </location>
</feature>
<dbReference type="HOGENOM" id="CLU_2496094_0_0_5"/>
<dbReference type="Proteomes" id="UP000015347">
    <property type="component" value="Unassembled WGS sequence"/>
</dbReference>
<dbReference type="Gene3D" id="3.40.1350.10">
    <property type="match status" value="1"/>
</dbReference>
<sequence length="86" mass="9438">MSLDKIGGPDVNQLLGTLGEGEYGLFVCLGAFSLAATDLERNRPKLRLVDGEGFVEMLLANYPKLSPRYRSLIPLKNIYVPDIGRA</sequence>
<protein>
    <recommendedName>
        <fullName evidence="1">Restriction endonuclease type IV Mrr domain-containing protein</fullName>
    </recommendedName>
</protein>
<proteinExistence type="predicted"/>
<dbReference type="GO" id="GO:0004519">
    <property type="term" value="F:endonuclease activity"/>
    <property type="evidence" value="ECO:0007669"/>
    <property type="project" value="InterPro"/>
</dbReference>
<evidence type="ECO:0000313" key="2">
    <source>
        <dbReference type="EMBL" id="EPX83926.1"/>
    </source>
</evidence>
<comment type="caution">
    <text evidence="2">The sequence shown here is derived from an EMBL/GenBank/DDBJ whole genome shotgun (WGS) entry which is preliminary data.</text>
</comment>
<dbReference type="GO" id="GO:0003677">
    <property type="term" value="F:DNA binding"/>
    <property type="evidence" value="ECO:0007669"/>
    <property type="project" value="InterPro"/>
</dbReference>
<organism evidence="2 3">
    <name type="scientific">Salipiger mucosus DSM 16094</name>
    <dbReference type="NCBI Taxonomy" id="1123237"/>
    <lineage>
        <taxon>Bacteria</taxon>
        <taxon>Pseudomonadati</taxon>
        <taxon>Pseudomonadota</taxon>
        <taxon>Alphaproteobacteria</taxon>
        <taxon>Rhodobacterales</taxon>
        <taxon>Roseobacteraceae</taxon>
        <taxon>Salipiger</taxon>
    </lineage>
</organism>
<dbReference type="AlphaFoldDB" id="S9QR87"/>
<accession>S9QR87</accession>
<dbReference type="GO" id="GO:0009307">
    <property type="term" value="P:DNA restriction-modification system"/>
    <property type="evidence" value="ECO:0007669"/>
    <property type="project" value="InterPro"/>
</dbReference>
<dbReference type="InterPro" id="IPR007560">
    <property type="entry name" value="Restrct_endonuc_IV_Mrr"/>
</dbReference>
<gene>
    <name evidence="2" type="ORF">Salmuc_01701</name>
</gene>
<evidence type="ECO:0000259" key="1">
    <source>
        <dbReference type="Pfam" id="PF04471"/>
    </source>
</evidence>
<dbReference type="EMBL" id="APVH01000013">
    <property type="protein sequence ID" value="EPX83926.1"/>
    <property type="molecule type" value="Genomic_DNA"/>
</dbReference>
<name>S9QR87_9RHOB</name>
<keyword evidence="3" id="KW-1185">Reference proteome</keyword>